<keyword evidence="3 8" id="KW-0812">Transmembrane</keyword>
<dbReference type="PANTHER" id="PTHR20855:SF3">
    <property type="entry name" value="LD03007P"/>
    <property type="match status" value="1"/>
</dbReference>
<feature type="transmembrane region" description="Helical" evidence="8">
    <location>
        <begin position="287"/>
        <end position="308"/>
    </location>
</feature>
<evidence type="ECO:0000256" key="5">
    <source>
        <dbReference type="ARBA" id="ARBA00023136"/>
    </source>
</evidence>
<dbReference type="SMART" id="SM00368">
    <property type="entry name" value="LRR_RI"/>
    <property type="match status" value="3"/>
</dbReference>
<feature type="compositionally biased region" description="Pro residues" evidence="7">
    <location>
        <begin position="44"/>
        <end position="60"/>
    </location>
</feature>
<evidence type="ECO:0000256" key="4">
    <source>
        <dbReference type="ARBA" id="ARBA00022989"/>
    </source>
</evidence>
<keyword evidence="4 8" id="KW-1133">Transmembrane helix</keyword>
<comment type="subcellular location">
    <subcellularLocation>
        <location evidence="2">Cytoplasm</location>
        <location evidence="2">Cytoskeleton</location>
        <location evidence="2">Cilium axoneme</location>
    </subcellularLocation>
    <subcellularLocation>
        <location evidence="1">Membrane</location>
        <topology evidence="1">Multi-pass membrane protein</topology>
    </subcellularLocation>
</comment>
<sequence>MRNSRESSRANDGSGHRYSHRRSRSNRGSLRNVCSGPLIRTASPPAPPPPPPYPPPPAPIFFPSLQQRPAPTDAMRGSGAVGPSSSEAGSVDSWLSSRWLNPQAARYVALCRQILAEPDSDVLIVFQLRAKQLSFSKGLPKCGLLPVGEILKTDAVLTHLDLSYVRLGNAGAYVLADVLKHNRTLKHLNLTRCEIGVEGALALAEALRYNDTLEVLELRSNRLIGATGALAIGQALTGRGQNPRPLKLDVTDCMLGFGGVEALMELSFEGAEPPTLLTDGNFMVEEILNVISHGFGCILTIVGSLILMRQPTPSTIDYTAKLVYCVSLFTLYLASTMCHGFHNFKSSVKKLFGILDHCSIYLLIAGTYTPLAVICMGHTPQGMGLVVAQWACALAGIAGHLYGLPSVLELSLYAGMGWMITPFISTFKANIAPEGFHLVVLGGVLYTSGIYFYAVGNKVPSYHVVWHMFVLAASLVHYLAILWYCIPPGQAGEAPAGGVLFSDALVA</sequence>
<dbReference type="GO" id="GO:0016020">
    <property type="term" value="C:membrane"/>
    <property type="evidence" value="ECO:0007669"/>
    <property type="project" value="UniProtKB-SubCell"/>
</dbReference>
<evidence type="ECO:0000256" key="1">
    <source>
        <dbReference type="ARBA" id="ARBA00004141"/>
    </source>
</evidence>
<feature type="binding site" evidence="6">
    <location>
        <position position="339"/>
    </location>
    <ligand>
        <name>Zn(2+)</name>
        <dbReference type="ChEBI" id="CHEBI:29105"/>
    </ligand>
</feature>
<evidence type="ECO:0000313" key="9">
    <source>
        <dbReference type="EMBL" id="CAD8650615.1"/>
    </source>
</evidence>
<feature type="transmembrane region" description="Helical" evidence="8">
    <location>
        <begin position="320"/>
        <end position="342"/>
    </location>
</feature>
<name>A0A7S0MVA0_9CHLO</name>
<evidence type="ECO:0000256" key="3">
    <source>
        <dbReference type="ARBA" id="ARBA00022692"/>
    </source>
</evidence>
<organism evidence="9">
    <name type="scientific">Pyramimonas obovata</name>
    <dbReference type="NCBI Taxonomy" id="1411642"/>
    <lineage>
        <taxon>Eukaryota</taxon>
        <taxon>Viridiplantae</taxon>
        <taxon>Chlorophyta</taxon>
        <taxon>Pyramimonadophyceae</taxon>
        <taxon>Pyramimonadales</taxon>
        <taxon>Pyramimonadaceae</taxon>
        <taxon>Pyramimonas</taxon>
        <taxon>Pyramimonas incertae sedis</taxon>
    </lineage>
</organism>
<keyword evidence="6" id="KW-0862">Zinc</keyword>
<feature type="region of interest" description="Disordered" evidence="7">
    <location>
        <begin position="1"/>
        <end position="87"/>
    </location>
</feature>
<dbReference type="GO" id="GO:0009744">
    <property type="term" value="P:response to sucrose"/>
    <property type="evidence" value="ECO:0007669"/>
    <property type="project" value="UniProtKB-ARBA"/>
</dbReference>
<keyword evidence="5 8" id="KW-0472">Membrane</keyword>
<keyword evidence="6" id="KW-0479">Metal-binding</keyword>
<dbReference type="InterPro" id="IPR032675">
    <property type="entry name" value="LRR_dom_sf"/>
</dbReference>
<feature type="transmembrane region" description="Helical" evidence="8">
    <location>
        <begin position="383"/>
        <end position="404"/>
    </location>
</feature>
<accession>A0A7S0MVA0</accession>
<feature type="transmembrane region" description="Helical" evidence="8">
    <location>
        <begin position="466"/>
        <end position="486"/>
    </location>
</feature>
<evidence type="ECO:0000256" key="8">
    <source>
        <dbReference type="SAM" id="Phobius"/>
    </source>
</evidence>
<dbReference type="InterPro" id="IPR004254">
    <property type="entry name" value="AdipoR/HlyIII-related"/>
</dbReference>
<dbReference type="SUPFAM" id="SSF52047">
    <property type="entry name" value="RNI-like"/>
    <property type="match status" value="1"/>
</dbReference>
<dbReference type="GO" id="GO:0005930">
    <property type="term" value="C:axoneme"/>
    <property type="evidence" value="ECO:0007669"/>
    <property type="project" value="UniProtKB-SubCell"/>
</dbReference>
<protein>
    <submittedName>
        <fullName evidence="9">Uncharacterized protein</fullName>
    </submittedName>
</protein>
<evidence type="ECO:0000256" key="2">
    <source>
        <dbReference type="ARBA" id="ARBA00004430"/>
    </source>
</evidence>
<dbReference type="AlphaFoldDB" id="A0A7S0MVA0"/>
<dbReference type="InterPro" id="IPR001611">
    <property type="entry name" value="Leu-rich_rpt"/>
</dbReference>
<evidence type="ECO:0000256" key="6">
    <source>
        <dbReference type="PIRSR" id="PIRSR604254-1"/>
    </source>
</evidence>
<feature type="transmembrane region" description="Helical" evidence="8">
    <location>
        <begin position="436"/>
        <end position="454"/>
    </location>
</feature>
<dbReference type="Gene3D" id="3.80.10.10">
    <property type="entry name" value="Ribonuclease Inhibitor"/>
    <property type="match status" value="1"/>
</dbReference>
<evidence type="ECO:0000256" key="7">
    <source>
        <dbReference type="SAM" id="MobiDB-lite"/>
    </source>
</evidence>
<dbReference type="Pfam" id="PF03006">
    <property type="entry name" value="HlyIII"/>
    <property type="match status" value="1"/>
</dbReference>
<reference evidence="9" key="1">
    <citation type="submission" date="2021-01" db="EMBL/GenBank/DDBJ databases">
        <authorList>
            <person name="Corre E."/>
            <person name="Pelletier E."/>
            <person name="Niang G."/>
            <person name="Scheremetjew M."/>
            <person name="Finn R."/>
            <person name="Kale V."/>
            <person name="Holt S."/>
            <person name="Cochrane G."/>
            <person name="Meng A."/>
            <person name="Brown T."/>
            <person name="Cohen L."/>
        </authorList>
    </citation>
    <scope>NUCLEOTIDE SEQUENCE</scope>
    <source>
        <strain evidence="9">CCMP722</strain>
    </source>
</reference>
<feature type="binding site" evidence="6">
    <location>
        <position position="463"/>
    </location>
    <ligand>
        <name>Zn(2+)</name>
        <dbReference type="ChEBI" id="CHEBI:29105"/>
    </ligand>
</feature>
<feature type="binding site" evidence="6">
    <location>
        <position position="467"/>
    </location>
    <ligand>
        <name>Zn(2+)</name>
        <dbReference type="ChEBI" id="CHEBI:29105"/>
    </ligand>
</feature>
<gene>
    <name evidence="9" type="ORF">POBO1169_LOCUS1611</name>
</gene>
<dbReference type="PANTHER" id="PTHR20855">
    <property type="entry name" value="ADIPOR/PROGESTIN RECEPTOR-RELATED"/>
    <property type="match status" value="1"/>
</dbReference>
<dbReference type="GO" id="GO:0046872">
    <property type="term" value="F:metal ion binding"/>
    <property type="evidence" value="ECO:0007669"/>
    <property type="project" value="UniProtKB-KW"/>
</dbReference>
<feature type="transmembrane region" description="Helical" evidence="8">
    <location>
        <begin position="354"/>
        <end position="376"/>
    </location>
</feature>
<proteinExistence type="predicted"/>
<dbReference type="Pfam" id="PF13516">
    <property type="entry name" value="LRR_6"/>
    <property type="match status" value="2"/>
</dbReference>
<dbReference type="EMBL" id="HBFA01003242">
    <property type="protein sequence ID" value="CAD8650615.1"/>
    <property type="molecule type" value="Transcribed_RNA"/>
</dbReference>